<gene>
    <name evidence="4" type="primary">truD</name>
    <name evidence="6" type="ORF">EYC98_14820</name>
</gene>
<dbReference type="InterPro" id="IPR050170">
    <property type="entry name" value="TruD_pseudoU_synthase"/>
</dbReference>
<evidence type="ECO:0000256" key="3">
    <source>
        <dbReference type="ARBA" id="ARBA00023235"/>
    </source>
</evidence>
<dbReference type="PROSITE" id="PS01268">
    <property type="entry name" value="UPF0024"/>
    <property type="match status" value="1"/>
</dbReference>
<dbReference type="InterPro" id="IPR043165">
    <property type="entry name" value="TruD_insert_sf"/>
</dbReference>
<reference evidence="6" key="1">
    <citation type="submission" date="2019-02" db="EMBL/GenBank/DDBJ databases">
        <authorList>
            <person name="Li S.-H."/>
        </authorList>
    </citation>
    <scope>NUCLEOTIDE SEQUENCE</scope>
    <source>
        <strain evidence="6">IMCC14734</strain>
    </source>
</reference>
<dbReference type="InterPro" id="IPR020103">
    <property type="entry name" value="PsdUridine_synth_cat_dom_sf"/>
</dbReference>
<dbReference type="PANTHER" id="PTHR47811:SF1">
    <property type="entry name" value="TRNA PSEUDOURIDINE SYNTHASE D"/>
    <property type="match status" value="1"/>
</dbReference>
<accession>A0ABT3TIJ2</accession>
<feature type="domain" description="TRUD" evidence="5">
    <location>
        <begin position="156"/>
        <end position="310"/>
    </location>
</feature>
<dbReference type="InterPro" id="IPR001656">
    <property type="entry name" value="PsdUridine_synth_TruD"/>
</dbReference>
<evidence type="ECO:0000259" key="5">
    <source>
        <dbReference type="PROSITE" id="PS50984"/>
    </source>
</evidence>
<evidence type="ECO:0000256" key="4">
    <source>
        <dbReference type="HAMAP-Rule" id="MF_01082"/>
    </source>
</evidence>
<keyword evidence="2 4" id="KW-0819">tRNA processing</keyword>
<evidence type="ECO:0000313" key="7">
    <source>
        <dbReference type="Proteomes" id="UP001143362"/>
    </source>
</evidence>
<comment type="similarity">
    <text evidence="1 4">Belongs to the pseudouridine synthase TruD family.</text>
</comment>
<feature type="active site" description="Nucleophile" evidence="4">
    <location>
        <position position="80"/>
    </location>
</feature>
<dbReference type="Gene3D" id="3.30.2350.20">
    <property type="entry name" value="TruD, catalytic domain"/>
    <property type="match status" value="1"/>
</dbReference>
<comment type="catalytic activity">
    <reaction evidence="4">
        <text>uridine(13) in tRNA = pseudouridine(13) in tRNA</text>
        <dbReference type="Rhea" id="RHEA:42540"/>
        <dbReference type="Rhea" id="RHEA-COMP:10105"/>
        <dbReference type="Rhea" id="RHEA-COMP:10106"/>
        <dbReference type="ChEBI" id="CHEBI:65314"/>
        <dbReference type="ChEBI" id="CHEBI:65315"/>
        <dbReference type="EC" id="5.4.99.27"/>
    </reaction>
</comment>
<dbReference type="HAMAP" id="MF_01082">
    <property type="entry name" value="TruD"/>
    <property type="match status" value="1"/>
</dbReference>
<dbReference type="PANTHER" id="PTHR47811">
    <property type="entry name" value="TRNA PSEUDOURIDINE SYNTHASE D"/>
    <property type="match status" value="1"/>
</dbReference>
<comment type="function">
    <text evidence="4">Responsible for synthesis of pseudouridine from uracil-13 in transfer RNAs.</text>
</comment>
<dbReference type="EC" id="5.4.99.27" evidence="4"/>
<comment type="caution">
    <text evidence="6">The sequence shown here is derived from an EMBL/GenBank/DDBJ whole genome shotgun (WGS) entry which is preliminary data.</text>
</comment>
<dbReference type="EMBL" id="SHNN01000003">
    <property type="protein sequence ID" value="MCX2982132.1"/>
    <property type="molecule type" value="Genomic_DNA"/>
</dbReference>
<protein>
    <recommendedName>
        <fullName evidence="4">tRNA pseudouridine synthase D</fullName>
        <ecNumber evidence="4">5.4.99.27</ecNumber>
    </recommendedName>
    <alternativeName>
        <fullName evidence="4">tRNA pseudouridine(13) synthase</fullName>
    </alternativeName>
    <alternativeName>
        <fullName evidence="4">tRNA pseudouridylate synthase D</fullName>
    </alternativeName>
    <alternativeName>
        <fullName evidence="4">tRNA-uridine isomerase D</fullName>
    </alternativeName>
</protein>
<dbReference type="InterPro" id="IPR042214">
    <property type="entry name" value="TruD_catalytic"/>
</dbReference>
<evidence type="ECO:0000256" key="1">
    <source>
        <dbReference type="ARBA" id="ARBA00007953"/>
    </source>
</evidence>
<keyword evidence="7" id="KW-1185">Reference proteome</keyword>
<organism evidence="6 7">
    <name type="scientific">Candidatus Litorirhabdus singularis</name>
    <dbReference type="NCBI Taxonomy" id="2518993"/>
    <lineage>
        <taxon>Bacteria</taxon>
        <taxon>Pseudomonadati</taxon>
        <taxon>Pseudomonadota</taxon>
        <taxon>Gammaproteobacteria</taxon>
        <taxon>Cellvibrionales</taxon>
        <taxon>Halieaceae</taxon>
        <taxon>Candidatus Litorirhabdus</taxon>
    </lineage>
</organism>
<dbReference type="SUPFAM" id="SSF55120">
    <property type="entry name" value="Pseudouridine synthase"/>
    <property type="match status" value="1"/>
</dbReference>
<dbReference type="PROSITE" id="PS50984">
    <property type="entry name" value="TRUD"/>
    <property type="match status" value="1"/>
</dbReference>
<name>A0ABT3TIJ2_9GAMM</name>
<evidence type="ECO:0000313" key="6">
    <source>
        <dbReference type="EMBL" id="MCX2982132.1"/>
    </source>
</evidence>
<keyword evidence="3 4" id="KW-0413">Isomerase</keyword>
<dbReference type="RefSeq" id="WP_279246161.1">
    <property type="nucleotide sequence ID" value="NZ_SHNN01000003.1"/>
</dbReference>
<dbReference type="Proteomes" id="UP001143362">
    <property type="component" value="Unassembled WGS sequence"/>
</dbReference>
<dbReference type="InterPro" id="IPR011760">
    <property type="entry name" value="PsdUridine_synth_TruD_insert"/>
</dbReference>
<evidence type="ECO:0000256" key="2">
    <source>
        <dbReference type="ARBA" id="ARBA00022694"/>
    </source>
</evidence>
<dbReference type="Gene3D" id="3.30.2340.10">
    <property type="entry name" value="TruD, insertion domain"/>
    <property type="match status" value="1"/>
</dbReference>
<proteinExistence type="inferred from homology"/>
<dbReference type="InterPro" id="IPR020119">
    <property type="entry name" value="PsdUridine_synth_TruD_CS"/>
</dbReference>
<sequence>MTALPNWPRHQGDCPGRAQLRATEADFVVQEVLPFAPDGEGEHSLLYLRKTGLNTADVVRQLAGFAGIAERDIGVCGLKDKHAVTSQWFSLGLAGRPEPAWDQFTVPGIEILERHRHRKKLRRGVHRANLFELRLREVEADIEQLLPRLQRISRQGVPNYFGPQRFGNQGNNLRHAQNWFSGSGRAPRRNQRSLYLSAVRSFLFNELLAERVGAQTWQTPEMGDTCLLAGSHSRFVAGIEDTGLESRAAALDIHLGLPLYGASGESLSVTQQAVLDRHASLCQGLLAQELRLDWRAARLIADDFCWQFCDDGSLLLRFELEAGGYATAVLRELLDTYETNTRPEH</sequence>
<dbReference type="Pfam" id="PF01142">
    <property type="entry name" value="TruD"/>
    <property type="match status" value="2"/>
</dbReference>